<name>A0A3P4B1L4_9BURK</name>
<dbReference type="OrthoDB" id="9124936at2"/>
<dbReference type="AlphaFoldDB" id="A0A3P4B1L4"/>
<dbReference type="InterPro" id="IPR055286">
    <property type="entry name" value="RXYLT1-like"/>
</dbReference>
<evidence type="ECO:0000259" key="1">
    <source>
        <dbReference type="Pfam" id="PF24785"/>
    </source>
</evidence>
<dbReference type="PANTHER" id="PTHR15576:SF1">
    <property type="entry name" value="RIBITOL-5-PHOSPHATE XYLOSYLTRANSFERASE 1"/>
    <property type="match status" value="1"/>
</dbReference>
<dbReference type="InterPro" id="IPR057538">
    <property type="entry name" value="RXYLT1_C"/>
</dbReference>
<gene>
    <name evidence="2" type="ORF">PIGHUM_01826</name>
</gene>
<feature type="domain" description="RXYLT1 C-terminal" evidence="1">
    <location>
        <begin position="202"/>
        <end position="264"/>
    </location>
</feature>
<reference evidence="2 3" key="1">
    <citation type="submission" date="2018-10" db="EMBL/GenBank/DDBJ databases">
        <authorList>
            <person name="Criscuolo A."/>
        </authorList>
    </citation>
    <scope>NUCLEOTIDE SEQUENCE [LARGE SCALE GENOMIC DNA]</scope>
    <source>
        <strain evidence="2">DnA1</strain>
    </source>
</reference>
<dbReference type="Pfam" id="PF24785">
    <property type="entry name" value="RXYLT1_C"/>
    <property type="match status" value="1"/>
</dbReference>
<proteinExistence type="predicted"/>
<dbReference type="EMBL" id="UWPJ01000016">
    <property type="protein sequence ID" value="VCU69761.1"/>
    <property type="molecule type" value="Genomic_DNA"/>
</dbReference>
<accession>A0A3P4B1L4</accession>
<dbReference type="PANTHER" id="PTHR15576">
    <property type="entry name" value="RIBITOL-5-PHOSPHATE XYLOSYLTRANSFERASE 1"/>
    <property type="match status" value="1"/>
</dbReference>
<protein>
    <recommendedName>
        <fullName evidence="1">RXYLT1 C-terminal domain-containing protein</fullName>
    </recommendedName>
</protein>
<organism evidence="2 3">
    <name type="scientific">Pigmentiphaga humi</name>
    <dbReference type="NCBI Taxonomy" id="2478468"/>
    <lineage>
        <taxon>Bacteria</taxon>
        <taxon>Pseudomonadati</taxon>
        <taxon>Pseudomonadota</taxon>
        <taxon>Betaproteobacteria</taxon>
        <taxon>Burkholderiales</taxon>
        <taxon>Alcaligenaceae</taxon>
        <taxon>Pigmentiphaga</taxon>
    </lineage>
</organism>
<dbReference type="GO" id="GO:0035269">
    <property type="term" value="P:protein O-linked glycosylation via mannose"/>
    <property type="evidence" value="ECO:0007669"/>
    <property type="project" value="InterPro"/>
</dbReference>
<evidence type="ECO:0000313" key="2">
    <source>
        <dbReference type="EMBL" id="VCU69761.1"/>
    </source>
</evidence>
<keyword evidence="3" id="KW-1185">Reference proteome</keyword>
<evidence type="ECO:0000313" key="3">
    <source>
        <dbReference type="Proteomes" id="UP000277294"/>
    </source>
</evidence>
<dbReference type="Proteomes" id="UP000277294">
    <property type="component" value="Unassembled WGS sequence"/>
</dbReference>
<dbReference type="RefSeq" id="WP_124079284.1">
    <property type="nucleotide sequence ID" value="NZ_UWPJ01000016.1"/>
</dbReference>
<dbReference type="GO" id="GO:0120053">
    <property type="term" value="F:ribitol beta-1,4-xylosyltransferase activity"/>
    <property type="evidence" value="ECO:0007669"/>
    <property type="project" value="InterPro"/>
</dbReference>
<sequence>MLKKVLQASGLVGTPDGAELEHACRFVSSRGLLRSCELHAPTPVSSSGRIPVPVRIGFRAGFDSFYLTPEMLDRFVRKHMPAVSRPFTLVTGDSDIAIAPGRQLAQATIAALLENPLLTHWFAQNRVFEHPKLHSIPIGMDYHTISTATRTKSKDPHPWGGAVPPREQERQIQALCAAAPPLAARVPKAYCNWHFALDRGDRRECMERAHADAMVYQTEFSTRDQTWRRNAEHAFTLSPFGIGMDCHRTWEAMVLGSIPIVKHSSLDELFDDLPVLIVEDWADVTPARLERELARMAACTYDYSRLELAHWTARIHRRPLPPARRMSIEEFARSGASASG</sequence>